<dbReference type="RefSeq" id="WP_137714586.1">
    <property type="nucleotide sequence ID" value="NZ_CP034035.1"/>
</dbReference>
<feature type="transmembrane region" description="Helical" evidence="2">
    <location>
        <begin position="484"/>
        <end position="506"/>
    </location>
</feature>
<proteinExistence type="inferred from homology"/>
<dbReference type="Gene3D" id="1.10.510.40">
    <property type="match status" value="1"/>
</dbReference>
<dbReference type="InterPro" id="IPR037455">
    <property type="entry name" value="LucA/IucC-like"/>
</dbReference>
<protein>
    <submittedName>
        <fullName evidence="5">IucA/IucC family siderophore biosynthesis protein</fullName>
    </submittedName>
</protein>
<keyword evidence="2" id="KW-1133">Transmembrane helix</keyword>
<comment type="similarity">
    <text evidence="1">Belongs to the IucA/IucC family.</text>
</comment>
<evidence type="ECO:0000256" key="2">
    <source>
        <dbReference type="SAM" id="Phobius"/>
    </source>
</evidence>
<accession>A0A4P8QVM0</accession>
<evidence type="ECO:0000313" key="6">
    <source>
        <dbReference type="Proteomes" id="UP000299580"/>
    </source>
</evidence>
<dbReference type="OrthoDB" id="495728at2"/>
<dbReference type="PANTHER" id="PTHR34384:SF5">
    <property type="entry name" value="L-2,3-DIAMINOPROPANOATE--CITRATE LIGASE"/>
    <property type="match status" value="1"/>
</dbReference>
<dbReference type="Pfam" id="PF04183">
    <property type="entry name" value="IucA_IucC"/>
    <property type="match status" value="1"/>
</dbReference>
<evidence type="ECO:0000259" key="4">
    <source>
        <dbReference type="Pfam" id="PF06276"/>
    </source>
</evidence>
<dbReference type="AlphaFoldDB" id="A0A4P8QVM0"/>
<dbReference type="KEGG" id="brb:EH207_14265"/>
<evidence type="ECO:0000256" key="1">
    <source>
        <dbReference type="ARBA" id="ARBA00007832"/>
    </source>
</evidence>
<feature type="domain" description="Aerobactin siderophore biosynthesis IucA/IucC-like C-terminal" evidence="4">
    <location>
        <begin position="403"/>
        <end position="558"/>
    </location>
</feature>
<dbReference type="EMBL" id="CP034035">
    <property type="protein sequence ID" value="QCR09580.1"/>
    <property type="molecule type" value="Genomic_DNA"/>
</dbReference>
<evidence type="ECO:0000313" key="5">
    <source>
        <dbReference type="EMBL" id="QCR09580.1"/>
    </source>
</evidence>
<dbReference type="GO" id="GO:0016881">
    <property type="term" value="F:acid-amino acid ligase activity"/>
    <property type="evidence" value="ECO:0007669"/>
    <property type="project" value="UniProtKB-ARBA"/>
</dbReference>
<organism evidence="5 6">
    <name type="scientific">Brenneria rubrifaciens</name>
    <dbReference type="NCBI Taxonomy" id="55213"/>
    <lineage>
        <taxon>Bacteria</taxon>
        <taxon>Pseudomonadati</taxon>
        <taxon>Pseudomonadota</taxon>
        <taxon>Gammaproteobacteria</taxon>
        <taxon>Enterobacterales</taxon>
        <taxon>Pectobacteriaceae</taxon>
        <taxon>Brenneria</taxon>
    </lineage>
</organism>
<feature type="domain" description="Aerobactin siderophore biosynthesis IucA/IucC N-terminal" evidence="3">
    <location>
        <begin position="139"/>
        <end position="354"/>
    </location>
</feature>
<keyword evidence="2" id="KW-0472">Membrane</keyword>
<sequence length="579" mass="65478">MNMQILNQVYDVAAQCFINSLIRETKDWYVEQAPHAHDPAALIIPLSPSRTLRLPLIYFSATQHHRYRFPAQLVSDGSVRDIDFPTLVSTLLEKPDIVGHLPDNVLSSFRQRVLESHRHTHQAIAQRLDWPALRRKPLTFAQAEQGLLVGHAFHPAPKSHEPFNQTQAQRYLPDFAAHFPLRWFAVAKEQIGGESLGISLQQRLMRFAVENAPELIGHFTDEVWLLPMHPWQADYLLQQRGCQQLMRNGLLRDMGEAGEHWLPTTSSRSLYCPTSRDMIKFSLSVRLTNSIRTLSIKELKRGMRLARLGQTSRWQTLQARYPTFRVMQEDGWAGLRNLDGEIENESLFALRNNLLFGDAGSQTNVLVTLTQAAPDGGDSLLVAAVRRLAVRLSMPPARAAQVWLSAYCQHVLAPLFGAEADYGLVLLAHQQNILVEMKHDLPIGMLYRDCQGSGFTQQAQAWLAEIGEGEAENRFTTQQLLRYFPYYLLVNSTLAVTAALAAAGFGNEQQLMTQVRSALAELRATALTTDCLDYVLDNPVWNCKGNFFCYLHDHNENTIVDPAVIYFDFPNPLLTQETI</sequence>
<dbReference type="PANTHER" id="PTHR34384">
    <property type="entry name" value="L-2,3-DIAMINOPROPANOATE--CITRATE LIGASE"/>
    <property type="match status" value="1"/>
</dbReference>
<name>A0A4P8QVM0_9GAMM</name>
<reference evidence="5 6" key="1">
    <citation type="submission" date="2018-11" db="EMBL/GenBank/DDBJ databases">
        <title>Genome sequences of Brenneria nigrifluens and Brenneria rubrifaciens.</title>
        <authorList>
            <person name="Poret-Peterson A.T."/>
            <person name="McClean A.E."/>
            <person name="Kluepfel D.A."/>
        </authorList>
    </citation>
    <scope>NUCLEOTIDE SEQUENCE [LARGE SCALE GENOMIC DNA]</scope>
    <source>
        <strain evidence="5 6">6D370</strain>
    </source>
</reference>
<gene>
    <name evidence="5" type="ORF">EH207_14265</name>
</gene>
<keyword evidence="2" id="KW-0812">Transmembrane</keyword>
<dbReference type="Pfam" id="PF06276">
    <property type="entry name" value="FhuF"/>
    <property type="match status" value="1"/>
</dbReference>
<dbReference type="InterPro" id="IPR007310">
    <property type="entry name" value="Aerobactin_biosyn_IucA/IucC_N"/>
</dbReference>
<dbReference type="Proteomes" id="UP000299580">
    <property type="component" value="Chromosome"/>
</dbReference>
<dbReference type="InterPro" id="IPR022770">
    <property type="entry name" value="IucA/IucC-like_C"/>
</dbReference>
<dbReference type="GO" id="GO:0019290">
    <property type="term" value="P:siderophore biosynthetic process"/>
    <property type="evidence" value="ECO:0007669"/>
    <property type="project" value="InterPro"/>
</dbReference>
<evidence type="ECO:0000259" key="3">
    <source>
        <dbReference type="Pfam" id="PF04183"/>
    </source>
</evidence>
<keyword evidence="6" id="KW-1185">Reference proteome</keyword>